<keyword evidence="6 9" id="KW-0804">Transcription</keyword>
<dbReference type="Pfam" id="PF00850">
    <property type="entry name" value="Hist_deacetyl"/>
    <property type="match status" value="1"/>
</dbReference>
<dbReference type="InterPro" id="IPR023696">
    <property type="entry name" value="Ureohydrolase_dom_sf"/>
</dbReference>
<comment type="similarity">
    <text evidence="8 9">Belongs to the histone deacetylase family. HD Type 1 subfamily.</text>
</comment>
<dbReference type="AlphaFoldDB" id="A0A238FIB5"/>
<evidence type="ECO:0000256" key="13">
    <source>
        <dbReference type="SAM" id="MobiDB-lite"/>
    </source>
</evidence>
<name>A0A238FIB5_9BASI</name>
<dbReference type="FunFam" id="3.40.800.20:FF:000007">
    <property type="entry name" value="Histone deacetylase"/>
    <property type="match status" value="1"/>
</dbReference>
<evidence type="ECO:0000256" key="9">
    <source>
        <dbReference type="PIRNR" id="PIRNR037913"/>
    </source>
</evidence>
<dbReference type="GO" id="GO:0046872">
    <property type="term" value="F:metal ion binding"/>
    <property type="evidence" value="ECO:0007669"/>
    <property type="project" value="UniProtKB-KW"/>
</dbReference>
<feature type="compositionally biased region" description="Basic and acidic residues" evidence="13">
    <location>
        <begin position="456"/>
        <end position="472"/>
    </location>
</feature>
<feature type="binding site" evidence="11">
    <location>
        <position position="202"/>
    </location>
    <ligand>
        <name>substrate</name>
    </ligand>
</feature>
<evidence type="ECO:0000256" key="1">
    <source>
        <dbReference type="ARBA" id="ARBA00004123"/>
    </source>
</evidence>
<evidence type="ECO:0000256" key="3">
    <source>
        <dbReference type="ARBA" id="ARBA00022801"/>
    </source>
</evidence>
<evidence type="ECO:0000256" key="10">
    <source>
        <dbReference type="PIRSR" id="PIRSR037913-1"/>
    </source>
</evidence>
<dbReference type="GO" id="GO:0034967">
    <property type="term" value="C:Set3 complex"/>
    <property type="evidence" value="ECO:0007669"/>
    <property type="project" value="UniProtKB-ARBA"/>
</dbReference>
<organism evidence="15 16">
    <name type="scientific">Microbotryum intermedium</name>
    <dbReference type="NCBI Taxonomy" id="269621"/>
    <lineage>
        <taxon>Eukaryota</taxon>
        <taxon>Fungi</taxon>
        <taxon>Dikarya</taxon>
        <taxon>Basidiomycota</taxon>
        <taxon>Pucciniomycotina</taxon>
        <taxon>Microbotryomycetes</taxon>
        <taxon>Microbotryales</taxon>
        <taxon>Microbotryaceae</taxon>
        <taxon>Microbotryum</taxon>
    </lineage>
</organism>
<evidence type="ECO:0000259" key="14">
    <source>
        <dbReference type="Pfam" id="PF00850"/>
    </source>
</evidence>
<feature type="binding site" evidence="12">
    <location>
        <position position="229"/>
    </location>
    <ligand>
        <name>a divalent metal cation</name>
        <dbReference type="ChEBI" id="CHEBI:60240"/>
    </ligand>
</feature>
<feature type="region of interest" description="Disordered" evidence="13">
    <location>
        <begin position="25"/>
        <end position="57"/>
    </location>
</feature>
<dbReference type="EC" id="3.5.1.98" evidence="2 9"/>
<accession>A0A238FIB5</accession>
<dbReference type="InterPro" id="IPR003084">
    <property type="entry name" value="HDAC_I/II"/>
</dbReference>
<evidence type="ECO:0000256" key="4">
    <source>
        <dbReference type="ARBA" id="ARBA00022853"/>
    </source>
</evidence>
<keyword evidence="7 9" id="KW-0539">Nucleus</keyword>
<dbReference type="PRINTS" id="PR01270">
    <property type="entry name" value="HDASUPER"/>
</dbReference>
<evidence type="ECO:0000256" key="12">
    <source>
        <dbReference type="PIRSR" id="PIRSR037913-3"/>
    </source>
</evidence>
<keyword evidence="12" id="KW-0479">Metal-binding</keyword>
<feature type="compositionally biased region" description="Low complexity" evidence="13">
    <location>
        <begin position="28"/>
        <end position="43"/>
    </location>
</feature>
<feature type="binding site" evidence="11">
    <location>
        <position position="152"/>
    </location>
    <ligand>
        <name>substrate</name>
    </ligand>
</feature>
<evidence type="ECO:0000313" key="16">
    <source>
        <dbReference type="Proteomes" id="UP000198372"/>
    </source>
</evidence>
<evidence type="ECO:0000256" key="6">
    <source>
        <dbReference type="ARBA" id="ARBA00023163"/>
    </source>
</evidence>
<dbReference type="PANTHER" id="PTHR10625:SF36">
    <property type="entry name" value="HISTONE DEACETYLASE 3"/>
    <property type="match status" value="1"/>
</dbReference>
<feature type="region of interest" description="Disordered" evidence="13">
    <location>
        <begin position="455"/>
        <end position="485"/>
    </location>
</feature>
<dbReference type="InterPro" id="IPR023801">
    <property type="entry name" value="His_deacetylse_dom"/>
</dbReference>
<evidence type="ECO:0000256" key="8">
    <source>
        <dbReference type="ARBA" id="ARBA00061569"/>
    </source>
</evidence>
<evidence type="ECO:0000313" key="15">
    <source>
        <dbReference type="EMBL" id="SCV73530.1"/>
    </source>
</evidence>
<dbReference type="PIRSF" id="PIRSF037913">
    <property type="entry name" value="His_deacetylse_1"/>
    <property type="match status" value="1"/>
</dbReference>
<dbReference type="EMBL" id="FMSP01000018">
    <property type="protein sequence ID" value="SCV73530.1"/>
    <property type="molecule type" value="Genomic_DNA"/>
</dbReference>
<feature type="active site" description="Proton acceptor" evidence="10">
    <location>
        <position position="194"/>
    </location>
</feature>
<proteinExistence type="inferred from homology"/>
<feature type="domain" description="Histone deacetylase" evidence="14">
    <location>
        <begin position="81"/>
        <end position="372"/>
    </location>
</feature>
<dbReference type="SUPFAM" id="SSF52768">
    <property type="entry name" value="Arginase/deacetylase"/>
    <property type="match status" value="1"/>
</dbReference>
<feature type="binding site" evidence="11">
    <location>
        <position position="357"/>
    </location>
    <ligand>
        <name>substrate</name>
    </ligand>
</feature>
<dbReference type="OrthoDB" id="1918432at2759"/>
<evidence type="ECO:0000256" key="5">
    <source>
        <dbReference type="ARBA" id="ARBA00023015"/>
    </source>
</evidence>
<comment type="catalytic activity">
    <reaction evidence="9">
        <text>N(6)-acetyl-L-lysyl-[histone] + H2O = L-lysyl-[histone] + acetate</text>
        <dbReference type="Rhea" id="RHEA:58196"/>
        <dbReference type="Rhea" id="RHEA-COMP:9845"/>
        <dbReference type="Rhea" id="RHEA-COMP:11338"/>
        <dbReference type="ChEBI" id="CHEBI:15377"/>
        <dbReference type="ChEBI" id="CHEBI:29969"/>
        <dbReference type="ChEBI" id="CHEBI:30089"/>
        <dbReference type="ChEBI" id="CHEBI:61930"/>
        <dbReference type="EC" id="3.5.1.98"/>
    </reaction>
</comment>
<keyword evidence="3 9" id="KW-0378">Hydrolase</keyword>
<dbReference type="GO" id="GO:0141221">
    <property type="term" value="F:histone deacetylase activity, hydrolytic mechanism"/>
    <property type="evidence" value="ECO:0007669"/>
    <property type="project" value="UniProtKB-EC"/>
</dbReference>
<dbReference type="Gene3D" id="3.40.800.20">
    <property type="entry name" value="Histone deacetylase domain"/>
    <property type="match status" value="1"/>
</dbReference>
<dbReference type="PRINTS" id="PR01271">
    <property type="entry name" value="HISDACETLASE"/>
</dbReference>
<gene>
    <name evidence="15" type="ORF">BQ2448_7456</name>
</gene>
<keyword evidence="16" id="KW-1185">Reference proteome</keyword>
<keyword evidence="4 9" id="KW-0156">Chromatin regulator</keyword>
<reference evidence="16" key="1">
    <citation type="submission" date="2016-09" db="EMBL/GenBank/DDBJ databases">
        <authorList>
            <person name="Jeantristanb JTB J.-T."/>
            <person name="Ricardo R."/>
        </authorList>
    </citation>
    <scope>NUCLEOTIDE SEQUENCE [LARGE SCALE GENOMIC DNA]</scope>
</reference>
<dbReference type="PANTHER" id="PTHR10625">
    <property type="entry name" value="HISTONE DEACETYLASE HDAC1-RELATED"/>
    <property type="match status" value="1"/>
</dbReference>
<evidence type="ECO:0000256" key="11">
    <source>
        <dbReference type="PIRSR" id="PIRSR037913-2"/>
    </source>
</evidence>
<feature type="binding site" evidence="12">
    <location>
        <position position="231"/>
    </location>
    <ligand>
        <name>a divalent metal cation</name>
        <dbReference type="ChEBI" id="CHEBI:60240"/>
    </ligand>
</feature>
<sequence>MASLLDPTFSSSAFFYDRHAPNEPIVNTHGGSSSASRSTSASHVEGQSWRPGQAAIGSHSNPRVSYYFPKGVGEYHFGERHPMKPHRLTLTNHLVMGYGLHRKMDMYDPRPATADELQTFHDEDYVDFLSRVTPDNVAEFTSVLSHFNVGDDCPIFGDMYDYCRQYAGASLMAARKIVQGTTDIAINWSGGLHHAKKAEASGFCYVNDIVLAILELLRVHARVLYIDIDIHHGDGVQEAFYNSNRVFTVSFHKYSSDFFPGTGDMTEIGHSLGKYFTLNIPLQDGIDNESYVSLFKAIMEPTIATFQPSSIVLQCGADSLGCDRLGCFNLSIAAHGECVRFIKSFQIPLIVLGGGGYTIKNVSRCWTYETAVLLDLQTDLPNSLPHTAYDDFFHPDWKLHPDLVQGRNRVENLNSKALLERIRIDALERLRYLHGAPSVGMCEIPPGLAPWLLEQGETKRKDEEEVEAKGLVDEAEEGNGVGNAR</sequence>
<dbReference type="STRING" id="269621.A0A238FIB5"/>
<evidence type="ECO:0000256" key="2">
    <source>
        <dbReference type="ARBA" id="ARBA00012111"/>
    </source>
</evidence>
<feature type="binding site" evidence="12">
    <location>
        <position position="318"/>
    </location>
    <ligand>
        <name>a divalent metal cation</name>
        <dbReference type="ChEBI" id="CHEBI:60240"/>
    </ligand>
</feature>
<keyword evidence="5 9" id="KW-0805">Transcription regulation</keyword>
<comment type="subcellular location">
    <subcellularLocation>
        <location evidence="1 9">Nucleus</location>
    </subcellularLocation>
</comment>
<dbReference type="InterPro" id="IPR037138">
    <property type="entry name" value="His_deacetylse_dom_sf"/>
</dbReference>
<dbReference type="GO" id="GO:0040029">
    <property type="term" value="P:epigenetic regulation of gene expression"/>
    <property type="evidence" value="ECO:0007669"/>
    <property type="project" value="TreeGrafter"/>
</dbReference>
<dbReference type="GO" id="GO:0070210">
    <property type="term" value="C:Rpd3L-Expanded complex"/>
    <property type="evidence" value="ECO:0007669"/>
    <property type="project" value="TreeGrafter"/>
</dbReference>
<evidence type="ECO:0000256" key="7">
    <source>
        <dbReference type="ARBA" id="ARBA00023242"/>
    </source>
</evidence>
<dbReference type="InterPro" id="IPR000286">
    <property type="entry name" value="HDACs"/>
</dbReference>
<dbReference type="Proteomes" id="UP000198372">
    <property type="component" value="Unassembled WGS sequence"/>
</dbReference>
<protein>
    <recommendedName>
        <fullName evidence="2 9">Histone deacetylase</fullName>
        <ecNumber evidence="2 9">3.5.1.98</ecNumber>
    </recommendedName>
</protein>